<dbReference type="Proteomes" id="UP000818624">
    <property type="component" value="Chromosome 1"/>
</dbReference>
<evidence type="ECO:0000313" key="2">
    <source>
        <dbReference type="Proteomes" id="UP000818624"/>
    </source>
</evidence>
<organism evidence="1 2">
    <name type="scientific">Malassezia furfur</name>
    <name type="common">Pityriasis versicolor infection agent</name>
    <name type="synonym">Pityrosporum furfur</name>
    <dbReference type="NCBI Taxonomy" id="55194"/>
    <lineage>
        <taxon>Eukaryota</taxon>
        <taxon>Fungi</taxon>
        <taxon>Dikarya</taxon>
        <taxon>Basidiomycota</taxon>
        <taxon>Ustilaginomycotina</taxon>
        <taxon>Malasseziomycetes</taxon>
        <taxon>Malasseziales</taxon>
        <taxon>Malasseziaceae</taxon>
        <taxon>Malassezia</taxon>
    </lineage>
</organism>
<evidence type="ECO:0000313" key="1">
    <source>
        <dbReference type="EMBL" id="WFD46005.1"/>
    </source>
</evidence>
<reference evidence="1 2" key="1">
    <citation type="journal article" date="2020" name="Elife">
        <title>Loss of centromere function drives karyotype evolution in closely related Malassezia species.</title>
        <authorList>
            <person name="Sankaranarayanan S.R."/>
            <person name="Ianiri G."/>
            <person name="Coelho M.A."/>
            <person name="Reza M.H."/>
            <person name="Thimmappa B.C."/>
            <person name="Ganguly P."/>
            <person name="Vadnala R.N."/>
            <person name="Sun S."/>
            <person name="Siddharthan R."/>
            <person name="Tellgren-Roth C."/>
            <person name="Dawson T.L."/>
            <person name="Heitman J."/>
            <person name="Sanyal K."/>
        </authorList>
    </citation>
    <scope>NUCLEOTIDE SEQUENCE [LARGE SCALE GENOMIC DNA]</scope>
    <source>
        <strain evidence="1">CBS14141</strain>
    </source>
</reference>
<dbReference type="EMBL" id="CP046234">
    <property type="protein sequence ID" value="WFD46005.1"/>
    <property type="molecule type" value="Genomic_DNA"/>
</dbReference>
<proteinExistence type="predicted"/>
<sequence length="93" mass="10179">MSAVRTVLSSVPQRAVRASATSARLSSVRALATSAVAREAPKSSIASLKGQIRKERDTFGDLDVPADKYWGAQTQRYVSCFLTQFVAKLPHRR</sequence>
<gene>
    <name evidence="1" type="ORF">GLX27_000633</name>
</gene>
<dbReference type="InterPro" id="IPR024083">
    <property type="entry name" value="Fumarase/histidase_N"/>
</dbReference>
<name>A0ABY8ELW3_MALFU</name>
<protein>
    <recommendedName>
        <fullName evidence="3">Fumarate hydratase</fullName>
    </recommendedName>
</protein>
<dbReference type="Gene3D" id="1.10.275.10">
    <property type="entry name" value="Fumarase/aspartase (N-terminal domain)"/>
    <property type="match status" value="1"/>
</dbReference>
<keyword evidence="2" id="KW-1185">Reference proteome</keyword>
<dbReference type="InterPro" id="IPR008948">
    <property type="entry name" value="L-Aspartase-like"/>
</dbReference>
<dbReference type="SUPFAM" id="SSF48557">
    <property type="entry name" value="L-aspartase-like"/>
    <property type="match status" value="1"/>
</dbReference>
<accession>A0ABY8ELW3</accession>
<evidence type="ECO:0008006" key="3">
    <source>
        <dbReference type="Google" id="ProtNLM"/>
    </source>
</evidence>